<proteinExistence type="predicted"/>
<name>A0A1Q9F153_SYMMI</name>
<evidence type="ECO:0000313" key="1">
    <source>
        <dbReference type="EMBL" id="OLQ13405.1"/>
    </source>
</evidence>
<protein>
    <submittedName>
        <fullName evidence="1">Uncharacterized protein</fullName>
    </submittedName>
</protein>
<sequence>MGTDFLFGAMQVHTAFGMDDTHTQAGLVLQFNADNFTRHRGTPRLRGDSCESEALALETSRRRRKELAECGPTLKATCVAAKVSGFEDAVDCERHGRGVLLWIDVCEALEAASWPSIGTQEGAARPGCKRRPRCLLHVAVGTMPMVVFRKTMADSTRGDMRRLPTTQVHLHLTDAWPLVAFNF</sequence>
<accession>A0A1Q9F153</accession>
<reference evidence="1 2" key="1">
    <citation type="submission" date="2016-02" db="EMBL/GenBank/DDBJ databases">
        <title>Genome analysis of coral dinoflagellate symbionts highlights evolutionary adaptations to a symbiotic lifestyle.</title>
        <authorList>
            <person name="Aranda M."/>
            <person name="Li Y."/>
            <person name="Liew Y.J."/>
            <person name="Baumgarten S."/>
            <person name="Simakov O."/>
            <person name="Wilson M."/>
            <person name="Piel J."/>
            <person name="Ashoor H."/>
            <person name="Bougouffa S."/>
            <person name="Bajic V.B."/>
            <person name="Ryu T."/>
            <person name="Ravasi T."/>
            <person name="Bayer T."/>
            <person name="Micklem G."/>
            <person name="Kim H."/>
            <person name="Bhak J."/>
            <person name="Lajeunesse T.C."/>
            <person name="Voolstra C.R."/>
        </authorList>
    </citation>
    <scope>NUCLEOTIDE SEQUENCE [LARGE SCALE GENOMIC DNA]</scope>
    <source>
        <strain evidence="1 2">CCMP2467</strain>
    </source>
</reference>
<gene>
    <name evidence="1" type="ORF">AK812_SmicGene2586</name>
</gene>
<organism evidence="1 2">
    <name type="scientific">Symbiodinium microadriaticum</name>
    <name type="common">Dinoflagellate</name>
    <name type="synonym">Zooxanthella microadriatica</name>
    <dbReference type="NCBI Taxonomy" id="2951"/>
    <lineage>
        <taxon>Eukaryota</taxon>
        <taxon>Sar</taxon>
        <taxon>Alveolata</taxon>
        <taxon>Dinophyceae</taxon>
        <taxon>Suessiales</taxon>
        <taxon>Symbiodiniaceae</taxon>
        <taxon>Symbiodinium</taxon>
    </lineage>
</organism>
<dbReference type="EMBL" id="LSRX01000029">
    <property type="protein sequence ID" value="OLQ13405.1"/>
    <property type="molecule type" value="Genomic_DNA"/>
</dbReference>
<comment type="caution">
    <text evidence="1">The sequence shown here is derived from an EMBL/GenBank/DDBJ whole genome shotgun (WGS) entry which is preliminary data.</text>
</comment>
<evidence type="ECO:0000313" key="2">
    <source>
        <dbReference type="Proteomes" id="UP000186817"/>
    </source>
</evidence>
<dbReference type="Proteomes" id="UP000186817">
    <property type="component" value="Unassembled WGS sequence"/>
</dbReference>
<dbReference type="AlphaFoldDB" id="A0A1Q9F153"/>
<keyword evidence="2" id="KW-1185">Reference proteome</keyword>